<evidence type="ECO:0000313" key="3">
    <source>
        <dbReference type="EnsemblPlants" id="KEH40433"/>
    </source>
</evidence>
<dbReference type="InterPro" id="IPR055411">
    <property type="entry name" value="LRR_FXL15/At3g58940/PEG3-like"/>
</dbReference>
<dbReference type="STRING" id="3880.A0A072VG96"/>
<evidence type="ECO:0000313" key="4">
    <source>
        <dbReference type="Proteomes" id="UP000002051"/>
    </source>
</evidence>
<protein>
    <submittedName>
        <fullName evidence="2">F-box/RNI/FBD-like domain protein, putative</fullName>
    </submittedName>
</protein>
<dbReference type="EMBL" id="CM001217">
    <property type="protein sequence ID" value="KEH40433.1"/>
    <property type="molecule type" value="Genomic_DNA"/>
</dbReference>
<gene>
    <name evidence="2" type="ordered locus">MTR_1g028860</name>
</gene>
<dbReference type="HOGENOM" id="CLU_010721_0_0_1"/>
<dbReference type="EnsemblPlants" id="KEH40433">
    <property type="protein sequence ID" value="KEH40433"/>
    <property type="gene ID" value="MTR_1g028860"/>
</dbReference>
<keyword evidence="4" id="KW-1185">Reference proteome</keyword>
<dbReference type="Proteomes" id="UP000002051">
    <property type="component" value="Unassembled WGS sequence"/>
</dbReference>
<reference evidence="2 4" key="2">
    <citation type="journal article" date="2014" name="BMC Genomics">
        <title>An improved genome release (version Mt4.0) for the model legume Medicago truncatula.</title>
        <authorList>
            <person name="Tang H."/>
            <person name="Krishnakumar V."/>
            <person name="Bidwell S."/>
            <person name="Rosen B."/>
            <person name="Chan A."/>
            <person name="Zhou S."/>
            <person name="Gentzbittel L."/>
            <person name="Childs K.L."/>
            <person name="Yandell M."/>
            <person name="Gundlach H."/>
            <person name="Mayer K.F."/>
            <person name="Schwartz D.C."/>
            <person name="Town C.D."/>
        </authorList>
    </citation>
    <scope>GENOME REANNOTATION</scope>
    <source>
        <strain evidence="2">A17</strain>
        <strain evidence="3 4">cv. Jemalong A17</strain>
    </source>
</reference>
<sequence length="280" mass="32646">MQIPSHLTIKEAVRTSLLSSEYRKKWSTQPDLVFDSRCVSTATSENPSVVERKFLRIIDHVLLLHSGPINKIEVSNSYRDIIIDVNAMADINQWIVHLTGKYIKEFVLDICFDQRYKIPSSLFSCQGLHHLDLNYCWLKPPTMFEGFRNQKSLYLNRVTMTQVAFNNMIAGCPLLEKLTLTKIDGLTHINIDAPNLKFFEVDEEFESINFDNTFQLSIRHSLVLLQYLAGIMPTKLPKYTIYIKFLYTRMHQREKEFLLNKMKSTSDEEEDSSPKVRWGI</sequence>
<name>A0A072VG96_MEDTR</name>
<dbReference type="SUPFAM" id="SSF52047">
    <property type="entry name" value="RNI-like"/>
    <property type="match status" value="1"/>
</dbReference>
<dbReference type="Pfam" id="PF24758">
    <property type="entry name" value="LRR_At5g56370"/>
    <property type="match status" value="1"/>
</dbReference>
<dbReference type="PANTHER" id="PTHR31639:SF93">
    <property type="entry name" value="F-BOX_FBD_LRR PROTEIN"/>
    <property type="match status" value="1"/>
</dbReference>
<evidence type="ECO:0000259" key="1">
    <source>
        <dbReference type="Pfam" id="PF24758"/>
    </source>
</evidence>
<reference evidence="3" key="3">
    <citation type="submission" date="2015-04" db="UniProtKB">
        <authorList>
            <consortium name="EnsemblPlants"/>
        </authorList>
    </citation>
    <scope>IDENTIFICATION</scope>
    <source>
        <strain evidence="3">cv. Jemalong A17</strain>
    </source>
</reference>
<dbReference type="Gene3D" id="3.80.10.10">
    <property type="entry name" value="Ribonuclease Inhibitor"/>
    <property type="match status" value="1"/>
</dbReference>
<proteinExistence type="predicted"/>
<dbReference type="PANTHER" id="PTHR31639">
    <property type="entry name" value="F-BOX PROTEIN-LIKE"/>
    <property type="match status" value="1"/>
</dbReference>
<organism evidence="2 4">
    <name type="scientific">Medicago truncatula</name>
    <name type="common">Barrel medic</name>
    <name type="synonym">Medicago tribuloides</name>
    <dbReference type="NCBI Taxonomy" id="3880"/>
    <lineage>
        <taxon>Eukaryota</taxon>
        <taxon>Viridiplantae</taxon>
        <taxon>Streptophyta</taxon>
        <taxon>Embryophyta</taxon>
        <taxon>Tracheophyta</taxon>
        <taxon>Spermatophyta</taxon>
        <taxon>Magnoliopsida</taxon>
        <taxon>eudicotyledons</taxon>
        <taxon>Gunneridae</taxon>
        <taxon>Pentapetalae</taxon>
        <taxon>rosids</taxon>
        <taxon>fabids</taxon>
        <taxon>Fabales</taxon>
        <taxon>Fabaceae</taxon>
        <taxon>Papilionoideae</taxon>
        <taxon>50 kb inversion clade</taxon>
        <taxon>NPAAA clade</taxon>
        <taxon>Hologalegina</taxon>
        <taxon>IRL clade</taxon>
        <taxon>Trifolieae</taxon>
        <taxon>Medicago</taxon>
    </lineage>
</organism>
<dbReference type="InterPro" id="IPR032675">
    <property type="entry name" value="LRR_dom_sf"/>
</dbReference>
<accession>A0A072VG96</accession>
<feature type="domain" description="F-box/LRR-repeat protein 15/At3g58940/PEG3-like LRR" evidence="1">
    <location>
        <begin position="92"/>
        <end position="210"/>
    </location>
</feature>
<dbReference type="AlphaFoldDB" id="A0A072VG96"/>
<reference evidence="2 4" key="1">
    <citation type="journal article" date="2011" name="Nature">
        <title>The Medicago genome provides insight into the evolution of rhizobial symbioses.</title>
        <authorList>
            <person name="Young N.D."/>
            <person name="Debelle F."/>
            <person name="Oldroyd G.E."/>
            <person name="Geurts R."/>
            <person name="Cannon S.B."/>
            <person name="Udvardi M.K."/>
            <person name="Benedito V.A."/>
            <person name="Mayer K.F."/>
            <person name="Gouzy J."/>
            <person name="Schoof H."/>
            <person name="Van de Peer Y."/>
            <person name="Proost S."/>
            <person name="Cook D.R."/>
            <person name="Meyers B.C."/>
            <person name="Spannagl M."/>
            <person name="Cheung F."/>
            <person name="De Mita S."/>
            <person name="Krishnakumar V."/>
            <person name="Gundlach H."/>
            <person name="Zhou S."/>
            <person name="Mudge J."/>
            <person name="Bharti A.K."/>
            <person name="Murray J.D."/>
            <person name="Naoumkina M.A."/>
            <person name="Rosen B."/>
            <person name="Silverstein K.A."/>
            <person name="Tang H."/>
            <person name="Rombauts S."/>
            <person name="Zhao P.X."/>
            <person name="Zhou P."/>
            <person name="Barbe V."/>
            <person name="Bardou P."/>
            <person name="Bechner M."/>
            <person name="Bellec A."/>
            <person name="Berger A."/>
            <person name="Berges H."/>
            <person name="Bidwell S."/>
            <person name="Bisseling T."/>
            <person name="Choisne N."/>
            <person name="Couloux A."/>
            <person name="Denny R."/>
            <person name="Deshpande S."/>
            <person name="Dai X."/>
            <person name="Doyle J.J."/>
            <person name="Dudez A.M."/>
            <person name="Farmer A.D."/>
            <person name="Fouteau S."/>
            <person name="Franken C."/>
            <person name="Gibelin C."/>
            <person name="Gish J."/>
            <person name="Goldstein S."/>
            <person name="Gonzalez A.J."/>
            <person name="Green P.J."/>
            <person name="Hallab A."/>
            <person name="Hartog M."/>
            <person name="Hua A."/>
            <person name="Humphray S.J."/>
            <person name="Jeong D.H."/>
            <person name="Jing Y."/>
            <person name="Jocker A."/>
            <person name="Kenton S.M."/>
            <person name="Kim D.J."/>
            <person name="Klee K."/>
            <person name="Lai H."/>
            <person name="Lang C."/>
            <person name="Lin S."/>
            <person name="Macmil S.L."/>
            <person name="Magdelenat G."/>
            <person name="Matthews L."/>
            <person name="McCorrison J."/>
            <person name="Monaghan E.L."/>
            <person name="Mun J.H."/>
            <person name="Najar F.Z."/>
            <person name="Nicholson C."/>
            <person name="Noirot C."/>
            <person name="O'Bleness M."/>
            <person name="Paule C.R."/>
            <person name="Poulain J."/>
            <person name="Prion F."/>
            <person name="Qin B."/>
            <person name="Qu C."/>
            <person name="Retzel E.F."/>
            <person name="Riddle C."/>
            <person name="Sallet E."/>
            <person name="Samain S."/>
            <person name="Samson N."/>
            <person name="Sanders I."/>
            <person name="Saurat O."/>
            <person name="Scarpelli C."/>
            <person name="Schiex T."/>
            <person name="Segurens B."/>
            <person name="Severin A.J."/>
            <person name="Sherrier D.J."/>
            <person name="Shi R."/>
            <person name="Sims S."/>
            <person name="Singer S.R."/>
            <person name="Sinharoy S."/>
            <person name="Sterck L."/>
            <person name="Viollet A."/>
            <person name="Wang B.B."/>
            <person name="Wang K."/>
            <person name="Wang M."/>
            <person name="Wang X."/>
            <person name="Warfsmann J."/>
            <person name="Weissenbach J."/>
            <person name="White D.D."/>
            <person name="White J.D."/>
            <person name="Wiley G.B."/>
            <person name="Wincker P."/>
            <person name="Xing Y."/>
            <person name="Yang L."/>
            <person name="Yao Z."/>
            <person name="Ying F."/>
            <person name="Zhai J."/>
            <person name="Zhou L."/>
            <person name="Zuber A."/>
            <person name="Denarie J."/>
            <person name="Dixon R.A."/>
            <person name="May G.D."/>
            <person name="Schwartz D.C."/>
            <person name="Rogers J."/>
            <person name="Quetier F."/>
            <person name="Town C.D."/>
            <person name="Roe B.A."/>
        </authorList>
    </citation>
    <scope>NUCLEOTIDE SEQUENCE [LARGE SCALE GENOMIC DNA]</scope>
    <source>
        <strain evidence="2">A17</strain>
        <strain evidence="3 4">cv. Jemalong A17</strain>
    </source>
</reference>
<evidence type="ECO:0000313" key="2">
    <source>
        <dbReference type="EMBL" id="KEH40433.1"/>
    </source>
</evidence>